<evidence type="ECO:0000256" key="3">
    <source>
        <dbReference type="ARBA" id="ARBA00022517"/>
    </source>
</evidence>
<dbReference type="AlphaFoldDB" id="A0AAD9GJP6"/>
<dbReference type="Gene3D" id="2.30.170.20">
    <property type="entry name" value="Ribosomal protein L24e"/>
    <property type="match status" value="1"/>
</dbReference>
<name>A0AAD9GJP6_BABDI</name>
<evidence type="ECO:0000256" key="4">
    <source>
        <dbReference type="SAM" id="Coils"/>
    </source>
</evidence>
<dbReference type="SUPFAM" id="SSF57716">
    <property type="entry name" value="Glucocorticoid receptor-like (DNA-binding domain)"/>
    <property type="match status" value="1"/>
</dbReference>
<dbReference type="SUPFAM" id="SSF46579">
    <property type="entry name" value="Prefoldin"/>
    <property type="match status" value="1"/>
</dbReference>
<proteinExistence type="inferred from homology"/>
<feature type="transmembrane region" description="Helical" evidence="5">
    <location>
        <begin position="267"/>
        <end position="289"/>
    </location>
</feature>
<dbReference type="GO" id="GO:0016272">
    <property type="term" value="C:prefoldin complex"/>
    <property type="evidence" value="ECO:0007669"/>
    <property type="project" value="InterPro"/>
</dbReference>
<reference evidence="7" key="2">
    <citation type="submission" date="2021-05" db="EMBL/GenBank/DDBJ databases">
        <authorList>
            <person name="Pain A."/>
        </authorList>
    </citation>
    <scope>NUCLEOTIDE SEQUENCE</scope>
    <source>
        <strain evidence="7">1802A</strain>
    </source>
</reference>
<dbReference type="InterPro" id="IPR038630">
    <property type="entry name" value="L24e/L24_sf"/>
</dbReference>
<dbReference type="GO" id="GO:0005840">
    <property type="term" value="C:ribosome"/>
    <property type="evidence" value="ECO:0007669"/>
    <property type="project" value="UniProtKB-KW"/>
</dbReference>
<dbReference type="CDD" id="cd00472">
    <property type="entry name" value="Ribosomal_L24e_L24"/>
    <property type="match status" value="1"/>
</dbReference>
<dbReference type="GO" id="GO:0042273">
    <property type="term" value="P:ribosomal large subunit biogenesis"/>
    <property type="evidence" value="ECO:0007669"/>
    <property type="project" value="TreeGrafter"/>
</dbReference>
<dbReference type="GO" id="GO:0005730">
    <property type="term" value="C:nucleolus"/>
    <property type="evidence" value="ECO:0007669"/>
    <property type="project" value="TreeGrafter"/>
</dbReference>
<keyword evidence="5" id="KW-0812">Transmembrane</keyword>
<gene>
    <name evidence="7" type="ORF">X943_000777</name>
</gene>
<keyword evidence="8" id="KW-1185">Reference proteome</keyword>
<keyword evidence="3" id="KW-0690">Ribosome biogenesis</keyword>
<keyword evidence="5" id="KW-1133">Transmembrane helix</keyword>
<dbReference type="GO" id="GO:0006457">
    <property type="term" value="P:protein folding"/>
    <property type="evidence" value="ECO:0007669"/>
    <property type="project" value="InterPro"/>
</dbReference>
<dbReference type="InterPro" id="IPR009053">
    <property type="entry name" value="Prefoldin"/>
</dbReference>
<dbReference type="InterPro" id="IPR002777">
    <property type="entry name" value="PFD_beta-like"/>
</dbReference>
<feature type="transmembrane region" description="Helical" evidence="5">
    <location>
        <begin position="337"/>
        <end position="358"/>
    </location>
</feature>
<keyword evidence="5" id="KW-0472">Membrane</keyword>
<evidence type="ECO:0000313" key="7">
    <source>
        <dbReference type="EMBL" id="KAK1939528.1"/>
    </source>
</evidence>
<evidence type="ECO:0000259" key="6">
    <source>
        <dbReference type="SMART" id="SM00746"/>
    </source>
</evidence>
<comment type="similarity">
    <text evidence="1">Belongs to the eukaryotic ribosomal protein eL24 family.</text>
</comment>
<dbReference type="InterPro" id="IPR011017">
    <property type="entry name" value="TRASH_dom"/>
</dbReference>
<keyword evidence="7" id="KW-0687">Ribonucleoprotein</keyword>
<dbReference type="Proteomes" id="UP001195914">
    <property type="component" value="Unassembled WGS sequence"/>
</dbReference>
<feature type="domain" description="TRASH" evidence="6">
    <location>
        <begin position="6"/>
        <end position="44"/>
    </location>
</feature>
<dbReference type="GO" id="GO:0003735">
    <property type="term" value="F:structural constituent of ribosome"/>
    <property type="evidence" value="ECO:0007669"/>
    <property type="project" value="InterPro"/>
</dbReference>
<comment type="similarity">
    <text evidence="2">Belongs to the prefoldin subunit beta family.</text>
</comment>
<protein>
    <submittedName>
        <fullName evidence="7">60S ribosomal protein L24</fullName>
    </submittedName>
</protein>
<dbReference type="SMART" id="SM00746">
    <property type="entry name" value="TRASH"/>
    <property type="match status" value="1"/>
</dbReference>
<feature type="coiled-coil region" evidence="4">
    <location>
        <begin position="179"/>
        <end position="206"/>
    </location>
</feature>
<organism evidence="7 8">
    <name type="scientific">Babesia divergens</name>
    <dbReference type="NCBI Taxonomy" id="32595"/>
    <lineage>
        <taxon>Eukaryota</taxon>
        <taxon>Sar</taxon>
        <taxon>Alveolata</taxon>
        <taxon>Apicomplexa</taxon>
        <taxon>Aconoidasida</taxon>
        <taxon>Piroplasmida</taxon>
        <taxon>Babesiidae</taxon>
        <taxon>Babesia</taxon>
    </lineage>
</organism>
<dbReference type="InterPro" id="IPR000988">
    <property type="entry name" value="Ribosomal_eL24-rel_N"/>
</dbReference>
<evidence type="ECO:0000256" key="1">
    <source>
        <dbReference type="ARBA" id="ARBA00005647"/>
    </source>
</evidence>
<sequence length="458" mass="52618">MRIDKCWLCSSNIYPGHGIVFVRNDSKIFRFCRSKCHKHFKAKHNPRKLKWTKAARRMAGKEMVTDDSVEMEKRRNIPVRYDRNMYITAVQTIKAAERVEELRKILMRRQRRRAIIAKKRTLAEKELETHSHILDLPNDLVEQKDAEGEDVIMESKAVRVTRKMKVTEPKSLFKVKKLLQETQTQIEVLNTQIAKIKQRISTQQLNEKRCEVAIEAIKDTAADRSVYKQVSRVLILQDKADLTAELEKERKANIEDLPKLNTVKAQLMIHLLIILCIITCISDLASQVLQRISAMLQKLEGNRAPTPPPMFNVEGEMPNAMDMVTNFALSKINIFMALRFVVGVISFISNLLLPYYLLSMFTKATNASYHRQSYSYSPFMILDLHLGPKLLDELAGTESATPDAKNLPDSSALTSFNRYIAFMVAKVAMKHIYSTFHAIYNPAGYLEQLLSRDKKASK</sequence>
<evidence type="ECO:0000256" key="5">
    <source>
        <dbReference type="SAM" id="Phobius"/>
    </source>
</evidence>
<keyword evidence="4" id="KW-0175">Coiled coil</keyword>
<dbReference type="GO" id="GO:0051082">
    <property type="term" value="F:unfolded protein binding"/>
    <property type="evidence" value="ECO:0007669"/>
    <property type="project" value="InterPro"/>
</dbReference>
<dbReference type="PANTHER" id="PTHR10792">
    <property type="entry name" value="60S RIBOSOMAL PROTEIN L24"/>
    <property type="match status" value="1"/>
</dbReference>
<keyword evidence="7" id="KW-0689">Ribosomal protein</keyword>
<dbReference type="Pfam" id="PF01920">
    <property type="entry name" value="Prefoldin_2"/>
    <property type="match status" value="1"/>
</dbReference>
<dbReference type="Gene3D" id="1.10.287.370">
    <property type="match status" value="1"/>
</dbReference>
<reference evidence="7" key="1">
    <citation type="journal article" date="2014" name="Nucleic Acids Res.">
        <title>The evolutionary dynamics of variant antigen genes in Babesia reveal a history of genomic innovation underlying host-parasite interaction.</title>
        <authorList>
            <person name="Jackson A.P."/>
            <person name="Otto T.D."/>
            <person name="Darby A."/>
            <person name="Ramaprasad A."/>
            <person name="Xia D."/>
            <person name="Echaide I.E."/>
            <person name="Farber M."/>
            <person name="Gahlot S."/>
            <person name="Gamble J."/>
            <person name="Gupta D."/>
            <person name="Gupta Y."/>
            <person name="Jackson L."/>
            <person name="Malandrin L."/>
            <person name="Malas T.B."/>
            <person name="Moussa E."/>
            <person name="Nair M."/>
            <person name="Reid A.J."/>
            <person name="Sanders M."/>
            <person name="Sharma J."/>
            <person name="Tracey A."/>
            <person name="Quail M.A."/>
            <person name="Weir W."/>
            <person name="Wastling J.M."/>
            <person name="Hall N."/>
            <person name="Willadsen P."/>
            <person name="Lingelbach K."/>
            <person name="Shiels B."/>
            <person name="Tait A."/>
            <person name="Berriman M."/>
            <person name="Allred D.R."/>
            <person name="Pain A."/>
        </authorList>
    </citation>
    <scope>NUCLEOTIDE SEQUENCE</scope>
    <source>
        <strain evidence="7">1802A</strain>
    </source>
</reference>
<accession>A0AAD9GJP6</accession>
<evidence type="ECO:0000256" key="2">
    <source>
        <dbReference type="ARBA" id="ARBA00008045"/>
    </source>
</evidence>
<evidence type="ECO:0000313" key="8">
    <source>
        <dbReference type="Proteomes" id="UP001195914"/>
    </source>
</evidence>
<dbReference type="FunFam" id="2.30.170.20:FF:000001">
    <property type="entry name" value="probable ribosome biogenesis protein RLP24"/>
    <property type="match status" value="1"/>
</dbReference>
<comment type="caution">
    <text evidence="7">The sequence shown here is derived from an EMBL/GenBank/DDBJ whole genome shotgun (WGS) entry which is preliminary data.</text>
</comment>
<dbReference type="PANTHER" id="PTHR10792:SF8">
    <property type="entry name" value="RIBOSOME BIOGENESIS PROTEIN RLP24-RELATED"/>
    <property type="match status" value="1"/>
</dbReference>
<dbReference type="Pfam" id="PF01246">
    <property type="entry name" value="Ribosomal_L24e"/>
    <property type="match status" value="1"/>
</dbReference>
<dbReference type="InterPro" id="IPR056366">
    <property type="entry name" value="Ribosomal_eL24"/>
</dbReference>
<dbReference type="EMBL" id="JAHBMH010000007">
    <property type="protein sequence ID" value="KAK1939528.1"/>
    <property type="molecule type" value="Genomic_DNA"/>
</dbReference>